<dbReference type="AlphaFoldDB" id="A0AAQ1TVS9"/>
<feature type="transmembrane region" description="Helical" evidence="1">
    <location>
        <begin position="75"/>
        <end position="95"/>
    </location>
</feature>
<dbReference type="Proteomes" id="UP000315234">
    <property type="component" value="Unassembled WGS sequence"/>
</dbReference>
<keyword evidence="1" id="KW-0812">Transmembrane</keyword>
<feature type="transmembrane region" description="Helical" evidence="1">
    <location>
        <begin position="310"/>
        <end position="329"/>
    </location>
</feature>
<feature type="transmembrane region" description="Helical" evidence="1">
    <location>
        <begin position="380"/>
        <end position="405"/>
    </location>
</feature>
<feature type="transmembrane region" description="Helical" evidence="1">
    <location>
        <begin position="7"/>
        <end position="27"/>
    </location>
</feature>
<protein>
    <recommendedName>
        <fullName evidence="4">DUF2029 domain-containing protein</fullName>
    </recommendedName>
</protein>
<gene>
    <name evidence="2" type="ORF">Cst04h_18140</name>
</gene>
<keyword evidence="1" id="KW-1133">Transmembrane helix</keyword>
<reference evidence="2 3" key="1">
    <citation type="submission" date="2019-06" db="EMBL/GenBank/DDBJ databases">
        <title>Draft genome sequence of Corynebacterium striatum NBRC 15291.</title>
        <authorList>
            <person name="Miura T."/>
            <person name="Furukawa M."/>
            <person name="Shimamura M."/>
            <person name="Ohyama Y."/>
            <person name="Yamazoe A."/>
            <person name="Kawasaki H."/>
        </authorList>
    </citation>
    <scope>NUCLEOTIDE SEQUENCE [LARGE SCALE GENOMIC DNA]</scope>
    <source>
        <strain evidence="2 3">NBRC 15291</strain>
    </source>
</reference>
<evidence type="ECO:0000313" key="2">
    <source>
        <dbReference type="EMBL" id="GEA43644.1"/>
    </source>
</evidence>
<name>A0AAQ1TVS9_CORST</name>
<feature type="transmembrane region" description="Helical" evidence="1">
    <location>
        <begin position="146"/>
        <end position="170"/>
    </location>
</feature>
<evidence type="ECO:0000313" key="3">
    <source>
        <dbReference type="Proteomes" id="UP000315234"/>
    </source>
</evidence>
<comment type="caution">
    <text evidence="2">The sequence shown here is derived from an EMBL/GenBank/DDBJ whole genome shotgun (WGS) entry which is preliminary data.</text>
</comment>
<feature type="transmembrane region" description="Helical" evidence="1">
    <location>
        <begin position="258"/>
        <end position="279"/>
    </location>
</feature>
<feature type="transmembrane region" description="Helical" evidence="1">
    <location>
        <begin position="350"/>
        <end position="368"/>
    </location>
</feature>
<keyword evidence="1" id="KW-0472">Membrane</keyword>
<feature type="transmembrane region" description="Helical" evidence="1">
    <location>
        <begin position="286"/>
        <end position="304"/>
    </location>
</feature>
<dbReference type="EMBL" id="BJLD01000002">
    <property type="protein sequence ID" value="GEA43644.1"/>
    <property type="molecule type" value="Genomic_DNA"/>
</dbReference>
<proteinExistence type="predicted"/>
<sequence length="422" mass="46468">MKIFRSVPAVWTGWICFRLILIGLLQWNNVPLGDISYYFSGRFGANSSDMTEYPHPGTWPSILVGWLSGPNQTSFTVIFTGLCLLVDAAFLMVLLHGWRRKPQAFVAAWFWVVFGTAVGQVFVWRLDIFPALAVAAAGVLLGRNSRLAAALLGLATTMKLWPGVLAAGLVGRFNARATWQRLSAFVASIVGICLLVIAFNDVERLISPLRYQEVRGLQVESIPATLPVFASHLFPDTWSIGYAASKSYEITGPWVSELLVLSNVLTLAMLFFALGFALMHFRNGNWGARSTLAFFITMICLLFISNKVFSTQYITWLGPILAVALKDAWPHASSVAHQHIDEKVGTVLRNLALCTLAAAALGTLVYPFNYDALLYAGRGGLFPAFLLLARNVLILVMTGLAFSWLRLELKRENTSSTKQAAQ</sequence>
<dbReference type="RefSeq" id="WP_005529206.1">
    <property type="nucleotide sequence ID" value="NZ_BJLD01000002.1"/>
</dbReference>
<accession>A0AAQ1TVS9</accession>
<feature type="transmembrane region" description="Helical" evidence="1">
    <location>
        <begin position="182"/>
        <end position="199"/>
    </location>
</feature>
<evidence type="ECO:0000256" key="1">
    <source>
        <dbReference type="SAM" id="Phobius"/>
    </source>
</evidence>
<feature type="transmembrane region" description="Helical" evidence="1">
    <location>
        <begin position="107"/>
        <end position="126"/>
    </location>
</feature>
<organism evidence="2 3">
    <name type="scientific">Corynebacterium striatum</name>
    <dbReference type="NCBI Taxonomy" id="43770"/>
    <lineage>
        <taxon>Bacteria</taxon>
        <taxon>Bacillati</taxon>
        <taxon>Actinomycetota</taxon>
        <taxon>Actinomycetes</taxon>
        <taxon>Mycobacteriales</taxon>
        <taxon>Corynebacteriaceae</taxon>
        <taxon>Corynebacterium</taxon>
    </lineage>
</organism>
<evidence type="ECO:0008006" key="4">
    <source>
        <dbReference type="Google" id="ProtNLM"/>
    </source>
</evidence>